<name>A0A8H3V3C5_VENIN</name>
<dbReference type="EMBL" id="WNWQ01000078">
    <property type="protein sequence ID" value="KAE9980301.1"/>
    <property type="molecule type" value="Genomic_DNA"/>
</dbReference>
<evidence type="ECO:0000313" key="4">
    <source>
        <dbReference type="Proteomes" id="UP000433883"/>
    </source>
</evidence>
<feature type="region of interest" description="Disordered" evidence="1">
    <location>
        <begin position="74"/>
        <end position="163"/>
    </location>
</feature>
<protein>
    <submittedName>
        <fullName evidence="3">Uncharacterized protein</fullName>
    </submittedName>
</protein>
<evidence type="ECO:0000256" key="1">
    <source>
        <dbReference type="SAM" id="MobiDB-lite"/>
    </source>
</evidence>
<sequence>MAAQWPADVAMHVKRWGGVDCWRNNWGRLECRRNDDDNQSFFKSTGIWILIAFLIAGIVIAIVALVCCLFLRRRKSRSRSPSRSVSQRDRDPISNGDTWYRRGPTGGGGGRDDGYTGYRRGDVDQGPPPEGYYARGETAYPKGGNRARSRSLERRRSLEEKRG</sequence>
<dbReference type="Proteomes" id="UP000433883">
    <property type="component" value="Unassembled WGS sequence"/>
</dbReference>
<evidence type="ECO:0000256" key="2">
    <source>
        <dbReference type="SAM" id="Phobius"/>
    </source>
</evidence>
<gene>
    <name evidence="3" type="ORF">BLS_008883</name>
</gene>
<keyword evidence="2" id="KW-0812">Transmembrane</keyword>
<feature type="compositionally biased region" description="Basic and acidic residues" evidence="1">
    <location>
        <begin position="150"/>
        <end position="163"/>
    </location>
</feature>
<feature type="transmembrane region" description="Helical" evidence="2">
    <location>
        <begin position="47"/>
        <end position="71"/>
    </location>
</feature>
<comment type="caution">
    <text evidence="3">The sequence shown here is derived from an EMBL/GenBank/DDBJ whole genome shotgun (WGS) entry which is preliminary data.</text>
</comment>
<organism evidence="3 4">
    <name type="scientific">Venturia inaequalis</name>
    <name type="common">Apple scab fungus</name>
    <dbReference type="NCBI Taxonomy" id="5025"/>
    <lineage>
        <taxon>Eukaryota</taxon>
        <taxon>Fungi</taxon>
        <taxon>Dikarya</taxon>
        <taxon>Ascomycota</taxon>
        <taxon>Pezizomycotina</taxon>
        <taxon>Dothideomycetes</taxon>
        <taxon>Pleosporomycetidae</taxon>
        <taxon>Venturiales</taxon>
        <taxon>Venturiaceae</taxon>
        <taxon>Venturia</taxon>
    </lineage>
</organism>
<accession>A0A8H3V3C5</accession>
<feature type="compositionally biased region" description="Basic and acidic residues" evidence="1">
    <location>
        <begin position="110"/>
        <end position="123"/>
    </location>
</feature>
<keyword evidence="2" id="KW-1133">Transmembrane helix</keyword>
<evidence type="ECO:0000313" key="3">
    <source>
        <dbReference type="EMBL" id="KAE9980301.1"/>
    </source>
</evidence>
<keyword evidence="2" id="KW-0472">Membrane</keyword>
<dbReference type="AlphaFoldDB" id="A0A8H3V3C5"/>
<reference evidence="3 4" key="1">
    <citation type="submission" date="2019-11" db="EMBL/GenBank/DDBJ databases">
        <title>Venturia inaequalis Genome Resource.</title>
        <authorList>
            <person name="Lichtner F.J."/>
        </authorList>
    </citation>
    <scope>NUCLEOTIDE SEQUENCE [LARGE SCALE GENOMIC DNA]</scope>
    <source>
        <strain evidence="3">Bline_iso_100314</strain>
    </source>
</reference>
<proteinExistence type="predicted"/>